<name>A0ABU2B2B2_9MICC</name>
<keyword evidence="3" id="KW-1185">Reference proteome</keyword>
<reference evidence="2 3" key="1">
    <citation type="submission" date="2023-07" db="EMBL/GenBank/DDBJ databases">
        <title>Sequencing the genomes of 1000 actinobacteria strains.</title>
        <authorList>
            <person name="Klenk H.-P."/>
        </authorList>
    </citation>
    <scope>NUCLEOTIDE SEQUENCE [LARGE SCALE GENOMIC DNA]</scope>
    <source>
        <strain evidence="2 3">DSM 22966</strain>
    </source>
</reference>
<evidence type="ECO:0000313" key="2">
    <source>
        <dbReference type="EMBL" id="MDR7347729.1"/>
    </source>
</evidence>
<proteinExistence type="predicted"/>
<keyword evidence="1" id="KW-0472">Membrane</keyword>
<gene>
    <name evidence="2" type="ORF">J2S62_001986</name>
</gene>
<dbReference type="EMBL" id="JAVDYJ010000001">
    <property type="protein sequence ID" value="MDR7347729.1"/>
    <property type="molecule type" value="Genomic_DNA"/>
</dbReference>
<dbReference type="InterPro" id="IPR049820">
    <property type="entry name" value="Trnsprt_adja_ssu-like"/>
</dbReference>
<dbReference type="NCBIfam" id="NF038354">
    <property type="entry name" value="trnsprt_adja_43"/>
    <property type="match status" value="1"/>
</dbReference>
<sequence length="42" mass="4972">MTTGLTIYFMMWPLAVASIMFVIGRGFYKEWARARREGRMII</sequence>
<accession>A0ABU2B2B2</accession>
<protein>
    <submittedName>
        <fullName evidence="2">Tfp pilus assembly protein FimT</fullName>
    </submittedName>
</protein>
<dbReference type="RefSeq" id="WP_310174271.1">
    <property type="nucleotide sequence ID" value="NZ_BAABHE010000002.1"/>
</dbReference>
<keyword evidence="1" id="KW-0812">Transmembrane</keyword>
<comment type="caution">
    <text evidence="2">The sequence shown here is derived from an EMBL/GenBank/DDBJ whole genome shotgun (WGS) entry which is preliminary data.</text>
</comment>
<keyword evidence="1" id="KW-1133">Transmembrane helix</keyword>
<feature type="transmembrane region" description="Helical" evidence="1">
    <location>
        <begin position="6"/>
        <end position="28"/>
    </location>
</feature>
<evidence type="ECO:0000256" key="1">
    <source>
        <dbReference type="SAM" id="Phobius"/>
    </source>
</evidence>
<organism evidence="2 3">
    <name type="scientific">Enteractinococcus fodinae</name>
    <dbReference type="NCBI Taxonomy" id="684663"/>
    <lineage>
        <taxon>Bacteria</taxon>
        <taxon>Bacillati</taxon>
        <taxon>Actinomycetota</taxon>
        <taxon>Actinomycetes</taxon>
        <taxon>Micrococcales</taxon>
        <taxon>Micrococcaceae</taxon>
    </lineage>
</organism>
<evidence type="ECO:0000313" key="3">
    <source>
        <dbReference type="Proteomes" id="UP001183794"/>
    </source>
</evidence>
<dbReference type="Proteomes" id="UP001183794">
    <property type="component" value="Unassembled WGS sequence"/>
</dbReference>